<dbReference type="InterPro" id="IPR012337">
    <property type="entry name" value="RNaseH-like_sf"/>
</dbReference>
<evidence type="ECO:0000259" key="4">
    <source>
        <dbReference type="PROSITE" id="PS50158"/>
    </source>
</evidence>
<keyword evidence="2" id="KW-0175">Coiled coil</keyword>
<evidence type="ECO:0000256" key="1">
    <source>
        <dbReference type="PROSITE-ProRule" id="PRU00047"/>
    </source>
</evidence>
<reference evidence="5 6" key="1">
    <citation type="submission" date="2017-11" db="EMBL/GenBank/DDBJ databases">
        <title>De-novo sequencing of pomegranate (Punica granatum L.) genome.</title>
        <authorList>
            <person name="Akparov Z."/>
            <person name="Amiraslanov A."/>
            <person name="Hajiyeva S."/>
            <person name="Abbasov M."/>
            <person name="Kaur K."/>
            <person name="Hamwieh A."/>
            <person name="Solovyev V."/>
            <person name="Salamov A."/>
            <person name="Braich B."/>
            <person name="Kosarev P."/>
            <person name="Mahmoud A."/>
            <person name="Hajiyev E."/>
            <person name="Babayeva S."/>
            <person name="Izzatullayeva V."/>
            <person name="Mammadov A."/>
            <person name="Mammadov A."/>
            <person name="Sharifova S."/>
            <person name="Ojaghi J."/>
            <person name="Eynullazada K."/>
            <person name="Bayramov B."/>
            <person name="Abdulazimova A."/>
            <person name="Shahmuradov I."/>
        </authorList>
    </citation>
    <scope>NUCLEOTIDE SEQUENCE [LARGE SCALE GENOMIC DNA]</scope>
    <source>
        <strain evidence="6">cv. AG2017</strain>
        <tissue evidence="5">Leaf</tissue>
    </source>
</reference>
<evidence type="ECO:0000313" key="6">
    <source>
        <dbReference type="Proteomes" id="UP000233551"/>
    </source>
</evidence>
<dbReference type="GO" id="GO:0008270">
    <property type="term" value="F:zinc ion binding"/>
    <property type="evidence" value="ECO:0007669"/>
    <property type="project" value="UniProtKB-KW"/>
</dbReference>
<dbReference type="PROSITE" id="PS50158">
    <property type="entry name" value="ZF_CCHC"/>
    <property type="match status" value="1"/>
</dbReference>
<proteinExistence type="predicted"/>
<accession>A0A2I0KHZ2</accession>
<evidence type="ECO:0000256" key="2">
    <source>
        <dbReference type="SAM" id="Coils"/>
    </source>
</evidence>
<evidence type="ECO:0000256" key="3">
    <source>
        <dbReference type="SAM" id="MobiDB-lite"/>
    </source>
</evidence>
<gene>
    <name evidence="5" type="ORF">CRG98_011665</name>
</gene>
<dbReference type="Proteomes" id="UP000233551">
    <property type="component" value="Unassembled WGS sequence"/>
</dbReference>
<dbReference type="AlphaFoldDB" id="A0A2I0KHZ2"/>
<dbReference type="InterPro" id="IPR036397">
    <property type="entry name" value="RNaseH_sf"/>
</dbReference>
<organism evidence="5 6">
    <name type="scientific">Punica granatum</name>
    <name type="common">Pomegranate</name>
    <dbReference type="NCBI Taxonomy" id="22663"/>
    <lineage>
        <taxon>Eukaryota</taxon>
        <taxon>Viridiplantae</taxon>
        <taxon>Streptophyta</taxon>
        <taxon>Embryophyta</taxon>
        <taxon>Tracheophyta</taxon>
        <taxon>Spermatophyta</taxon>
        <taxon>Magnoliopsida</taxon>
        <taxon>eudicotyledons</taxon>
        <taxon>Gunneridae</taxon>
        <taxon>Pentapetalae</taxon>
        <taxon>rosids</taxon>
        <taxon>malvids</taxon>
        <taxon>Myrtales</taxon>
        <taxon>Lythraceae</taxon>
        <taxon>Punica</taxon>
    </lineage>
</organism>
<feature type="coiled-coil region" evidence="2">
    <location>
        <begin position="399"/>
        <end position="426"/>
    </location>
</feature>
<evidence type="ECO:0000313" key="5">
    <source>
        <dbReference type="EMBL" id="PKI68069.1"/>
    </source>
</evidence>
<feature type="domain" description="CCHC-type" evidence="4">
    <location>
        <begin position="132"/>
        <end position="146"/>
    </location>
</feature>
<dbReference type="EMBL" id="PGOL01000571">
    <property type="protein sequence ID" value="PKI68069.1"/>
    <property type="molecule type" value="Genomic_DNA"/>
</dbReference>
<dbReference type="SUPFAM" id="SSF53098">
    <property type="entry name" value="Ribonuclease H-like"/>
    <property type="match status" value="1"/>
</dbReference>
<protein>
    <recommendedName>
        <fullName evidence="4">CCHC-type domain-containing protein</fullName>
    </recommendedName>
</protein>
<dbReference type="InterPro" id="IPR043128">
    <property type="entry name" value="Rev_trsase/Diguanyl_cyclase"/>
</dbReference>
<dbReference type="SUPFAM" id="SSF56672">
    <property type="entry name" value="DNA/RNA polymerases"/>
    <property type="match status" value="1"/>
</dbReference>
<name>A0A2I0KHZ2_PUNGR</name>
<keyword evidence="1" id="KW-0863">Zinc-finger</keyword>
<keyword evidence="1" id="KW-0479">Metal-binding</keyword>
<keyword evidence="6" id="KW-1185">Reference proteome</keyword>
<dbReference type="InterPro" id="IPR043502">
    <property type="entry name" value="DNA/RNA_pol_sf"/>
</dbReference>
<dbReference type="InterPro" id="IPR001878">
    <property type="entry name" value="Znf_CCHC"/>
</dbReference>
<dbReference type="Gene3D" id="3.30.70.270">
    <property type="match status" value="1"/>
</dbReference>
<comment type="caution">
    <text evidence="5">The sequence shown here is derived from an EMBL/GenBank/DDBJ whole genome shotgun (WGS) entry which is preliminary data.</text>
</comment>
<sequence length="533" mass="60329">MGTLMEARQEVDPRRGRNLRKGSRPVDDYTVEFYQLVARNELQEIEDQLVARYIGGLRVQLQDTINLFDHVNVSSAHQRTLIVERQQKRVGSGVTSRGVPFVGTGGVVRAGGAAPGHPSRPAYIGPISSGAKCFKCEESGHQQFECGNGEKRAMFTEEDPSDDAVFIAGGDGELEFDEEEEIVTGDGVPNLVVMSSIMAPLTDYMKGGIFEWTESVEAVFQEIKEHLTTVPILVLPDFQQPLELHSDASSLRAHVIQQLHGEGQVGRDRTLHLVQTSYFWPTIHKEVEKYVQSCKPWVDISIDLVLSLPHTQRGNDSIYVVVDRFSKITHFISCKKTTDDVQVAQLYFQEAELAYNHAVNRNTVFSPFQVVYSVTPRGPLDLLPLPDKIRVHGKAANFIHKLQEIHESVQNNLEKATMKYKSTTDRRRRHVEFEIGDFVWPVLKKDRFSAGDYHKLVARKIGPVEVVEKINPNAYWLKLPSHIRTTDMFNVKQLILYAGDSSDDDDSRANSLHPWENDAAEDMTNRYIDKNRF</sequence>
<keyword evidence="1" id="KW-0862">Zinc</keyword>
<dbReference type="Pfam" id="PF24626">
    <property type="entry name" value="SH3_Tf2-1"/>
    <property type="match status" value="1"/>
</dbReference>
<dbReference type="InterPro" id="IPR041588">
    <property type="entry name" value="Integrase_H2C2"/>
</dbReference>
<dbReference type="InterPro" id="IPR056924">
    <property type="entry name" value="SH3_Tf2-1"/>
</dbReference>
<dbReference type="Gene3D" id="3.30.420.10">
    <property type="entry name" value="Ribonuclease H-like superfamily/Ribonuclease H"/>
    <property type="match status" value="1"/>
</dbReference>
<dbReference type="STRING" id="22663.A0A2I0KHZ2"/>
<feature type="region of interest" description="Disordered" evidence="3">
    <location>
        <begin position="1"/>
        <end position="23"/>
    </location>
</feature>
<dbReference type="PANTHER" id="PTHR35046">
    <property type="entry name" value="ZINC KNUCKLE (CCHC-TYPE) FAMILY PROTEIN"/>
    <property type="match status" value="1"/>
</dbReference>
<dbReference type="GO" id="GO:0003676">
    <property type="term" value="F:nucleic acid binding"/>
    <property type="evidence" value="ECO:0007669"/>
    <property type="project" value="InterPro"/>
</dbReference>
<dbReference type="Pfam" id="PF17921">
    <property type="entry name" value="Integrase_H2C2"/>
    <property type="match status" value="1"/>
</dbReference>
<dbReference type="PANTHER" id="PTHR35046:SF18">
    <property type="entry name" value="RNA-DIRECTED DNA POLYMERASE"/>
    <property type="match status" value="1"/>
</dbReference>